<evidence type="ECO:0000313" key="3">
    <source>
        <dbReference type="EMBL" id="QHT39270.1"/>
    </source>
</evidence>
<dbReference type="PROSITE" id="PS00636">
    <property type="entry name" value="DNAJ_1"/>
    <property type="match status" value="1"/>
</dbReference>
<dbReference type="SMART" id="SM00271">
    <property type="entry name" value="DnaJ"/>
    <property type="match status" value="1"/>
</dbReference>
<dbReference type="FunFam" id="2.60.260.20:FF:000013">
    <property type="entry name" value="DnaJ subfamily B member 11"/>
    <property type="match status" value="1"/>
</dbReference>
<dbReference type="SUPFAM" id="SSF46565">
    <property type="entry name" value="Chaperone J-domain"/>
    <property type="match status" value="1"/>
</dbReference>
<dbReference type="CDD" id="cd06257">
    <property type="entry name" value="DnaJ"/>
    <property type="match status" value="1"/>
</dbReference>
<reference evidence="3" key="1">
    <citation type="journal article" date="2020" name="Nature">
        <title>Giant virus diversity and host interactions through global metagenomics.</title>
        <authorList>
            <person name="Schulz F."/>
            <person name="Roux S."/>
            <person name="Paez-Espino D."/>
            <person name="Jungbluth S."/>
            <person name="Walsh D.A."/>
            <person name="Denef V.J."/>
            <person name="McMahon K.D."/>
            <person name="Konstantinidis K.T."/>
            <person name="Eloe-Fadrosh E.A."/>
            <person name="Kyrpides N.C."/>
            <person name="Woyke T."/>
        </authorList>
    </citation>
    <scope>NUCLEOTIDE SEQUENCE</scope>
    <source>
        <strain evidence="3">GVMAG-S-ERX556126-94</strain>
    </source>
</reference>
<dbReference type="InterPro" id="IPR018253">
    <property type="entry name" value="DnaJ_domain_CS"/>
</dbReference>
<dbReference type="Gene3D" id="2.60.260.20">
    <property type="entry name" value="Urease metallochaperone UreE, N-terminal domain"/>
    <property type="match status" value="2"/>
</dbReference>
<proteinExistence type="predicted"/>
<protein>
    <recommendedName>
        <fullName evidence="2">J domain-containing protein</fullName>
    </recommendedName>
</protein>
<dbReference type="PANTHER" id="PTHR24078">
    <property type="entry name" value="DNAJ HOMOLOG SUBFAMILY C MEMBER"/>
    <property type="match status" value="1"/>
</dbReference>
<dbReference type="SUPFAM" id="SSF49493">
    <property type="entry name" value="HSP40/DnaJ peptide-binding domain"/>
    <property type="match status" value="2"/>
</dbReference>
<dbReference type="CDD" id="cd10747">
    <property type="entry name" value="DnaJ_C"/>
    <property type="match status" value="1"/>
</dbReference>
<keyword evidence="1" id="KW-0143">Chaperone</keyword>
<dbReference type="GO" id="GO:0051082">
    <property type="term" value="F:unfolded protein binding"/>
    <property type="evidence" value="ECO:0007669"/>
    <property type="project" value="InterPro"/>
</dbReference>
<dbReference type="EMBL" id="MN738840">
    <property type="protein sequence ID" value="QHT39270.1"/>
    <property type="molecule type" value="Genomic_DNA"/>
</dbReference>
<dbReference type="PRINTS" id="PR00625">
    <property type="entry name" value="JDOMAIN"/>
</dbReference>
<dbReference type="Pfam" id="PF00226">
    <property type="entry name" value="DnaJ"/>
    <property type="match status" value="1"/>
</dbReference>
<dbReference type="GO" id="GO:0006457">
    <property type="term" value="P:protein folding"/>
    <property type="evidence" value="ECO:0007669"/>
    <property type="project" value="InterPro"/>
</dbReference>
<dbReference type="InterPro" id="IPR008971">
    <property type="entry name" value="HSP40/DnaJ_pept-bd"/>
</dbReference>
<dbReference type="InterPro" id="IPR001623">
    <property type="entry name" value="DnaJ_domain"/>
</dbReference>
<dbReference type="AlphaFoldDB" id="A0A6C0FI97"/>
<dbReference type="Pfam" id="PF01556">
    <property type="entry name" value="DnaJ_C"/>
    <property type="match status" value="1"/>
</dbReference>
<dbReference type="InterPro" id="IPR002939">
    <property type="entry name" value="DnaJ_C"/>
</dbReference>
<evidence type="ECO:0000256" key="1">
    <source>
        <dbReference type="ARBA" id="ARBA00023186"/>
    </source>
</evidence>
<feature type="domain" description="J" evidence="2">
    <location>
        <begin position="3"/>
        <end position="67"/>
    </location>
</feature>
<name>A0A6C0FI97_9ZZZZ</name>
<dbReference type="Gene3D" id="1.10.287.110">
    <property type="entry name" value="DnaJ domain"/>
    <property type="match status" value="1"/>
</dbReference>
<accession>A0A6C0FI97</accession>
<organism evidence="3">
    <name type="scientific">viral metagenome</name>
    <dbReference type="NCBI Taxonomy" id="1070528"/>
    <lineage>
        <taxon>unclassified sequences</taxon>
        <taxon>metagenomes</taxon>
        <taxon>organismal metagenomes</taxon>
    </lineage>
</organism>
<evidence type="ECO:0000259" key="2">
    <source>
        <dbReference type="PROSITE" id="PS50076"/>
    </source>
</evidence>
<dbReference type="InterPro" id="IPR051339">
    <property type="entry name" value="DnaJ_subfamily_B"/>
</dbReference>
<dbReference type="PANTHER" id="PTHR24078:SF553">
    <property type="entry name" value="DNAJ HOMOLOG SUBFAMILY B MEMBER 5"/>
    <property type="match status" value="1"/>
</dbReference>
<dbReference type="InterPro" id="IPR036869">
    <property type="entry name" value="J_dom_sf"/>
</dbReference>
<dbReference type="PROSITE" id="PS50076">
    <property type="entry name" value="DNAJ_2"/>
    <property type="match status" value="1"/>
</dbReference>
<dbReference type="GO" id="GO:0051087">
    <property type="term" value="F:protein-folding chaperone binding"/>
    <property type="evidence" value="ECO:0007669"/>
    <property type="project" value="TreeGrafter"/>
</dbReference>
<dbReference type="GO" id="GO:0005829">
    <property type="term" value="C:cytosol"/>
    <property type="evidence" value="ECO:0007669"/>
    <property type="project" value="TreeGrafter"/>
</dbReference>
<sequence length="345" mass="39595">MKDFYKILEINKSSTENEIKKAYKKLAFKYHPDKNKSPDAESKFRDISEAYDILMDADKRRMYDNFGYEAVSGEMPQVNPLDLFQSLFNVDFTGLGEGMHSNIFVFSDLSSMPFSQIKASMKYNIECSLDELYHGTQKEFNITHSVKSNSGIGKKSTKYVINVKRGSKNGDNIVVKEGGNYIPQLDACEDLVIQIVELEHPRYKRKDNDLYVVEKISLSEALTGVDMYIDHFEGSLQVKISDIVRPNQMFQVFNKGMPIKHDNQSLGDGNSGSEKDFGNLIIDLQIEFPESLGEKQKEYLKKILIHLDRKPKEGQLVHAYYYKDKQEVVKELMNEEEEGIGCIQQ</sequence>